<evidence type="ECO:0008006" key="3">
    <source>
        <dbReference type="Google" id="ProtNLM"/>
    </source>
</evidence>
<evidence type="ECO:0000313" key="2">
    <source>
        <dbReference type="Proteomes" id="UP000007332"/>
    </source>
</evidence>
<reference evidence="1 2" key="1">
    <citation type="journal article" date="2012" name="J. Biotechnol.">
        <title>Insights into the completely annotated genome of Lactobacillus buchneri CD034, a strain isolated from stable grass silage.</title>
        <authorList>
            <person name="Heinl S."/>
            <person name="Wibberg D."/>
            <person name="Eikmeyer F."/>
            <person name="Szczepanowski R."/>
            <person name="Blom J."/>
            <person name="Linke B."/>
            <person name="Goesmann A."/>
            <person name="Grabherr R."/>
            <person name="Schwab H."/>
            <person name="Puhler A."/>
            <person name="Schluter A."/>
        </authorList>
    </citation>
    <scope>NUCLEOTIDE SEQUENCE [LARGE SCALE GENOMIC DNA]</scope>
    <source>
        <strain evidence="1 2">CD034</strain>
    </source>
</reference>
<dbReference type="HOGENOM" id="CLU_109288_0_0_9"/>
<keyword evidence="2" id="KW-1185">Reference proteome</keyword>
<dbReference type="Proteomes" id="UP000007332">
    <property type="component" value="Chromosome"/>
</dbReference>
<dbReference type="eggNOG" id="ENOG5034BTF">
    <property type="taxonomic scope" value="Bacteria"/>
</dbReference>
<accession>J9W4U3</accession>
<proteinExistence type="predicted"/>
<name>J9W4U3_LENBU</name>
<evidence type="ECO:0000313" key="1">
    <source>
        <dbReference type="EMBL" id="AFS01354.1"/>
    </source>
</evidence>
<dbReference type="PATRIC" id="fig|1071400.3.peg.2298"/>
<dbReference type="KEGG" id="lbn:LBUCD034_2388"/>
<protein>
    <recommendedName>
        <fullName evidence="3">Glycine zipper family protein</fullName>
    </recommendedName>
</protein>
<dbReference type="AlphaFoldDB" id="J9W4U3"/>
<gene>
    <name evidence="1" type="ORF">LBUCD034_2388</name>
</gene>
<organism evidence="1 2">
    <name type="scientific">Lentilactobacillus buchneri subsp. silagei CD034</name>
    <dbReference type="NCBI Taxonomy" id="1071400"/>
    <lineage>
        <taxon>Bacteria</taxon>
        <taxon>Bacillati</taxon>
        <taxon>Bacillota</taxon>
        <taxon>Bacilli</taxon>
        <taxon>Lactobacillales</taxon>
        <taxon>Lactobacillaceae</taxon>
        <taxon>Lentilactobacillus</taxon>
        <taxon>Lentilactobacillus buchneri subsp. silagei</taxon>
    </lineage>
</organism>
<dbReference type="EMBL" id="CP003043">
    <property type="protein sequence ID" value="AFS01354.1"/>
    <property type="molecule type" value="Genomic_DNA"/>
</dbReference>
<sequence>MEVFSIKHRKKSIRIGVTMMSAVLLSSVAVQDISTVNADSSARSLVASDSTTKFSDTDQASDQNVTVANSNEQWKEFSKECKLLSQQNLPEDQLSAKMQDLLNKYDGAEADIQLNDAGATNEVGLRSITKPASVHEKIVKGGVNDFAGSTSALAKLRTYYGLIQDELVTGGAVVGVISAGLFGAIFGAGAGGILSVRSGSAQSDVKTMINNGKSKGGCRITLTDEFPIASLTSTSQSKL</sequence>